<dbReference type="SUPFAM" id="SSF51395">
    <property type="entry name" value="FMN-linked oxidoreductases"/>
    <property type="match status" value="1"/>
</dbReference>
<evidence type="ECO:0000256" key="4">
    <source>
        <dbReference type="ARBA" id="ARBA00022694"/>
    </source>
</evidence>
<keyword evidence="3" id="KW-0288">FMN</keyword>
<evidence type="ECO:0000256" key="13">
    <source>
        <dbReference type="ARBA" id="ARBA00049467"/>
    </source>
</evidence>
<dbReference type="InterPro" id="IPR035587">
    <property type="entry name" value="DUS-like_FMN-bd"/>
</dbReference>
<evidence type="ECO:0000259" key="14">
    <source>
        <dbReference type="Pfam" id="PF01207"/>
    </source>
</evidence>
<dbReference type="PROSITE" id="PS01136">
    <property type="entry name" value="UPF0034"/>
    <property type="match status" value="1"/>
</dbReference>
<keyword evidence="7" id="KW-0520">NAD</keyword>
<protein>
    <recommendedName>
        <fullName evidence="9">tRNA-dihydrouridine(16/17) synthase [NAD(P)(+)]</fullName>
        <ecNumber evidence="9">1.3.1.88</ecNumber>
    </recommendedName>
</protein>
<evidence type="ECO:0000256" key="10">
    <source>
        <dbReference type="ARBA" id="ARBA00047287"/>
    </source>
</evidence>
<comment type="cofactor">
    <cofactor evidence="1">
        <name>FMN</name>
        <dbReference type="ChEBI" id="CHEBI:58210"/>
    </cofactor>
</comment>
<keyword evidence="5" id="KW-0521">NADP</keyword>
<dbReference type="GO" id="GO:0050660">
    <property type="term" value="F:flavin adenine dinucleotide binding"/>
    <property type="evidence" value="ECO:0007669"/>
    <property type="project" value="InterPro"/>
</dbReference>
<dbReference type="OMA" id="CYTPMWH"/>
<evidence type="ECO:0000256" key="11">
    <source>
        <dbReference type="ARBA" id="ARBA00047652"/>
    </source>
</evidence>
<evidence type="ECO:0000313" key="16">
    <source>
        <dbReference type="Proteomes" id="UP000002729"/>
    </source>
</evidence>
<evidence type="ECO:0000256" key="1">
    <source>
        <dbReference type="ARBA" id="ARBA00001917"/>
    </source>
</evidence>
<comment type="catalytic activity">
    <reaction evidence="13">
        <text>5,6-dihydrouridine(17) in tRNA + NADP(+) = uridine(17) in tRNA + NADPH + H(+)</text>
        <dbReference type="Rhea" id="RHEA:53368"/>
        <dbReference type="Rhea" id="RHEA-COMP:13541"/>
        <dbReference type="Rhea" id="RHEA-COMP:13542"/>
        <dbReference type="ChEBI" id="CHEBI:15378"/>
        <dbReference type="ChEBI" id="CHEBI:57783"/>
        <dbReference type="ChEBI" id="CHEBI:58349"/>
        <dbReference type="ChEBI" id="CHEBI:65315"/>
        <dbReference type="ChEBI" id="CHEBI:74443"/>
        <dbReference type="EC" id="1.3.1.88"/>
    </reaction>
    <physiologicalReaction direction="right-to-left" evidence="13">
        <dbReference type="Rhea" id="RHEA:53370"/>
    </physiologicalReaction>
</comment>
<evidence type="ECO:0000313" key="15">
    <source>
        <dbReference type="EMBL" id="EGB11656.1"/>
    </source>
</evidence>
<dbReference type="Proteomes" id="UP000002729">
    <property type="component" value="Unassembled WGS sequence"/>
</dbReference>
<dbReference type="AlphaFoldDB" id="F0Y0Z1"/>
<evidence type="ECO:0000256" key="7">
    <source>
        <dbReference type="ARBA" id="ARBA00023027"/>
    </source>
</evidence>
<dbReference type="OrthoDB" id="272303at2759"/>
<accession>F0Y0Z1</accession>
<feature type="non-terminal residue" evidence="15">
    <location>
        <position position="132"/>
    </location>
</feature>
<dbReference type="EC" id="1.3.1.88" evidence="9"/>
<proteinExistence type="inferred from homology"/>
<comment type="catalytic activity">
    <reaction evidence="12">
        <text>5,6-dihydrouridine(16) in tRNA + NAD(+) = uridine(16) in tRNA + NADH + H(+)</text>
        <dbReference type="Rhea" id="RHEA:53380"/>
        <dbReference type="Rhea" id="RHEA-COMP:13543"/>
        <dbReference type="Rhea" id="RHEA-COMP:13544"/>
        <dbReference type="ChEBI" id="CHEBI:15378"/>
        <dbReference type="ChEBI" id="CHEBI:57540"/>
        <dbReference type="ChEBI" id="CHEBI:57945"/>
        <dbReference type="ChEBI" id="CHEBI:65315"/>
        <dbReference type="ChEBI" id="CHEBI:74443"/>
        <dbReference type="EC" id="1.3.1.88"/>
    </reaction>
    <physiologicalReaction direction="right-to-left" evidence="12">
        <dbReference type="Rhea" id="RHEA:53382"/>
    </physiologicalReaction>
</comment>
<feature type="domain" description="DUS-like FMN-binding" evidence="14">
    <location>
        <begin position="24"/>
        <end position="132"/>
    </location>
</feature>
<evidence type="ECO:0000256" key="12">
    <source>
        <dbReference type="ARBA" id="ARBA00048934"/>
    </source>
</evidence>
<name>F0Y0Z1_AURAN</name>
<evidence type="ECO:0000256" key="9">
    <source>
        <dbReference type="ARBA" id="ARBA00038890"/>
    </source>
</evidence>
<evidence type="ECO:0000256" key="2">
    <source>
        <dbReference type="ARBA" id="ARBA00022630"/>
    </source>
</evidence>
<organism evidence="16">
    <name type="scientific">Aureococcus anophagefferens</name>
    <name type="common">Harmful bloom alga</name>
    <dbReference type="NCBI Taxonomy" id="44056"/>
    <lineage>
        <taxon>Eukaryota</taxon>
        <taxon>Sar</taxon>
        <taxon>Stramenopiles</taxon>
        <taxon>Ochrophyta</taxon>
        <taxon>Pelagophyceae</taxon>
        <taxon>Pelagomonadales</taxon>
        <taxon>Pelagomonadaceae</taxon>
        <taxon>Aureococcus</taxon>
    </lineage>
</organism>
<evidence type="ECO:0000256" key="3">
    <source>
        <dbReference type="ARBA" id="ARBA00022643"/>
    </source>
</evidence>
<dbReference type="InParanoid" id="F0Y0Z1"/>
<dbReference type="GeneID" id="20219349"/>
<dbReference type="Pfam" id="PF01207">
    <property type="entry name" value="Dus"/>
    <property type="match status" value="1"/>
</dbReference>
<dbReference type="InterPro" id="IPR018517">
    <property type="entry name" value="tRNA_hU_synthase_CS"/>
</dbReference>
<keyword evidence="4" id="KW-0819">tRNA processing</keyword>
<keyword evidence="6" id="KW-0560">Oxidoreductase</keyword>
<gene>
    <name evidence="15" type="ORF">AURANDRAFT_20791</name>
</gene>
<comment type="catalytic activity">
    <reaction evidence="11">
        <text>5,6-dihydrouridine(16) in tRNA + NADP(+) = uridine(16) in tRNA + NADPH + H(+)</text>
        <dbReference type="Rhea" id="RHEA:53376"/>
        <dbReference type="Rhea" id="RHEA-COMP:13543"/>
        <dbReference type="Rhea" id="RHEA-COMP:13544"/>
        <dbReference type="ChEBI" id="CHEBI:15378"/>
        <dbReference type="ChEBI" id="CHEBI:57783"/>
        <dbReference type="ChEBI" id="CHEBI:58349"/>
        <dbReference type="ChEBI" id="CHEBI:65315"/>
        <dbReference type="ChEBI" id="CHEBI:74443"/>
        <dbReference type="EC" id="1.3.1.88"/>
    </reaction>
    <physiologicalReaction direction="right-to-left" evidence="11">
        <dbReference type="Rhea" id="RHEA:53378"/>
    </physiologicalReaction>
</comment>
<evidence type="ECO:0000256" key="6">
    <source>
        <dbReference type="ARBA" id="ARBA00023002"/>
    </source>
</evidence>
<keyword evidence="2" id="KW-0285">Flavoprotein</keyword>
<dbReference type="EMBL" id="GL833122">
    <property type="protein sequence ID" value="EGB11656.1"/>
    <property type="molecule type" value="Genomic_DNA"/>
</dbReference>
<dbReference type="GO" id="GO:0017150">
    <property type="term" value="F:tRNA dihydrouridine synthase activity"/>
    <property type="evidence" value="ECO:0007669"/>
    <property type="project" value="InterPro"/>
</dbReference>
<evidence type="ECO:0000256" key="8">
    <source>
        <dbReference type="ARBA" id="ARBA00038313"/>
    </source>
</evidence>
<dbReference type="PANTHER" id="PTHR11082:SF5">
    <property type="entry name" value="TRNA-DIHYDROURIDINE(16_17) SYNTHASE [NAD(P)(+)]-LIKE"/>
    <property type="match status" value="1"/>
</dbReference>
<evidence type="ECO:0000256" key="5">
    <source>
        <dbReference type="ARBA" id="ARBA00022857"/>
    </source>
</evidence>
<comment type="catalytic activity">
    <reaction evidence="10">
        <text>5,6-dihydrouridine(17) in tRNA + NAD(+) = uridine(17) in tRNA + NADH + H(+)</text>
        <dbReference type="Rhea" id="RHEA:53372"/>
        <dbReference type="Rhea" id="RHEA-COMP:13541"/>
        <dbReference type="Rhea" id="RHEA-COMP:13542"/>
        <dbReference type="ChEBI" id="CHEBI:15378"/>
        <dbReference type="ChEBI" id="CHEBI:57540"/>
        <dbReference type="ChEBI" id="CHEBI:57945"/>
        <dbReference type="ChEBI" id="CHEBI:65315"/>
        <dbReference type="ChEBI" id="CHEBI:74443"/>
        <dbReference type="EC" id="1.3.1.88"/>
    </reaction>
    <physiologicalReaction direction="right-to-left" evidence="10">
        <dbReference type="Rhea" id="RHEA:53374"/>
    </physiologicalReaction>
</comment>
<dbReference type="PANTHER" id="PTHR11082">
    <property type="entry name" value="TRNA-DIHYDROURIDINE SYNTHASE"/>
    <property type="match status" value="1"/>
</dbReference>
<comment type="similarity">
    <text evidence="8">Belongs to the Dus family. Dus1 subfamily.</text>
</comment>
<reference evidence="15 16" key="1">
    <citation type="journal article" date="2011" name="Proc. Natl. Acad. Sci. U.S.A.">
        <title>Niche of harmful alga Aureococcus anophagefferens revealed through ecogenomics.</title>
        <authorList>
            <person name="Gobler C.J."/>
            <person name="Berry D.L."/>
            <person name="Dyhrman S.T."/>
            <person name="Wilhelm S.W."/>
            <person name="Salamov A."/>
            <person name="Lobanov A.V."/>
            <person name="Zhang Y."/>
            <person name="Collier J.L."/>
            <person name="Wurch L.L."/>
            <person name="Kustka A.B."/>
            <person name="Dill B.D."/>
            <person name="Shah M."/>
            <person name="VerBerkmoes N.C."/>
            <person name="Kuo A."/>
            <person name="Terry A."/>
            <person name="Pangilinan J."/>
            <person name="Lindquist E.A."/>
            <person name="Lucas S."/>
            <person name="Paulsen I.T."/>
            <person name="Hattenrath-Lehmann T.K."/>
            <person name="Talmage S.C."/>
            <person name="Walker E.A."/>
            <person name="Koch F."/>
            <person name="Burson A.M."/>
            <person name="Marcoval M.A."/>
            <person name="Tang Y.Z."/>
            <person name="Lecleir G.R."/>
            <person name="Coyne K.J."/>
            <person name="Berg G.M."/>
            <person name="Bertrand E.M."/>
            <person name="Saito M.A."/>
            <person name="Gladyshev V.N."/>
            <person name="Grigoriev I.V."/>
        </authorList>
    </citation>
    <scope>NUCLEOTIDE SEQUENCE [LARGE SCALE GENOMIC DNA]</scope>
    <source>
        <strain evidence="16">CCMP 1984</strain>
    </source>
</reference>
<dbReference type="eggNOG" id="KOG2335">
    <property type="taxonomic scope" value="Eukaryota"/>
</dbReference>
<dbReference type="Gene3D" id="3.20.20.70">
    <property type="entry name" value="Aldolase class I"/>
    <property type="match status" value="1"/>
</dbReference>
<sequence>MAASSARAASPKWWTNIGAPKFVAAPMVDQSGLAFRLLARKYGAELAFTPMIHAGVSQCPQRGRGYLARHFQTGDGDWPLVAQFAGADEDEVSRSVARVLERDPTNNVVALDLNLGCPQQIARKGRYGAFLL</sequence>
<dbReference type="KEGG" id="aaf:AURANDRAFT_20791"/>
<dbReference type="InterPro" id="IPR013785">
    <property type="entry name" value="Aldolase_TIM"/>
</dbReference>
<keyword evidence="16" id="KW-1185">Reference proteome</keyword>
<dbReference type="RefSeq" id="XP_009034001.1">
    <property type="nucleotide sequence ID" value="XM_009035753.1"/>
</dbReference>